<evidence type="ECO:0000313" key="2">
    <source>
        <dbReference type="EMBL" id="GAK47965.1"/>
    </source>
</evidence>
<dbReference type="AlphaFoldDB" id="A0A081BIU7"/>
<evidence type="ECO:0000256" key="1">
    <source>
        <dbReference type="SAM" id="Phobius"/>
    </source>
</evidence>
<name>A0A081BIU7_9LACO</name>
<feature type="transmembrane region" description="Helical" evidence="1">
    <location>
        <begin position="7"/>
        <end position="29"/>
    </location>
</feature>
<keyword evidence="1" id="KW-0812">Transmembrane</keyword>
<dbReference type="RefSeq" id="WP_034527896.1">
    <property type="nucleotide sequence ID" value="NZ_BBAZ01000015.1"/>
</dbReference>
<keyword evidence="3" id="KW-1185">Reference proteome</keyword>
<accession>A0A081BIU7</accession>
<organism evidence="2 3">
    <name type="scientific">Secundilactobacillus oryzae JCM 18671</name>
    <dbReference type="NCBI Taxonomy" id="1291743"/>
    <lineage>
        <taxon>Bacteria</taxon>
        <taxon>Bacillati</taxon>
        <taxon>Bacillota</taxon>
        <taxon>Bacilli</taxon>
        <taxon>Lactobacillales</taxon>
        <taxon>Lactobacillaceae</taxon>
        <taxon>Secundilactobacillus</taxon>
    </lineage>
</organism>
<reference evidence="2" key="1">
    <citation type="journal article" date="2014" name="Genome Announc.">
        <title>Draft Genome Sequence of Lactobacillus oryzae Strain SG293T.</title>
        <authorList>
            <person name="Tanizawa Y."/>
            <person name="Fujisawa T."/>
            <person name="Mochizuki T."/>
            <person name="Kaminuma E."/>
            <person name="Nakamura Y."/>
            <person name="Tohno M."/>
        </authorList>
    </citation>
    <scope>NUCLEOTIDE SEQUENCE [LARGE SCALE GENOMIC DNA]</scope>
    <source>
        <strain evidence="2">SG293</strain>
    </source>
</reference>
<dbReference type="EMBL" id="BBJM01000016">
    <property type="protein sequence ID" value="GAK47965.1"/>
    <property type="molecule type" value="Genomic_DNA"/>
</dbReference>
<dbReference type="eggNOG" id="ENOG5030A5T">
    <property type="taxonomic scope" value="Bacteria"/>
</dbReference>
<evidence type="ECO:0000313" key="3">
    <source>
        <dbReference type="Proteomes" id="UP000028700"/>
    </source>
</evidence>
<keyword evidence="1" id="KW-1133">Transmembrane helix</keyword>
<feature type="transmembrane region" description="Helical" evidence="1">
    <location>
        <begin position="68"/>
        <end position="90"/>
    </location>
</feature>
<keyword evidence="1" id="KW-0472">Membrane</keyword>
<comment type="caution">
    <text evidence="2">The sequence shown here is derived from an EMBL/GenBank/DDBJ whole genome shotgun (WGS) entry which is preliminary data.</text>
</comment>
<proteinExistence type="predicted"/>
<dbReference type="OrthoDB" id="2294210at2"/>
<feature type="transmembrane region" description="Helical" evidence="1">
    <location>
        <begin position="96"/>
        <end position="121"/>
    </location>
</feature>
<evidence type="ECO:0008006" key="4">
    <source>
        <dbReference type="Google" id="ProtNLM"/>
    </source>
</evidence>
<dbReference type="Proteomes" id="UP000028700">
    <property type="component" value="Unassembled WGS sequence"/>
</dbReference>
<feature type="transmembrane region" description="Helical" evidence="1">
    <location>
        <begin position="41"/>
        <end position="61"/>
    </location>
</feature>
<dbReference type="STRING" id="1291743.LOSG293_160080"/>
<gene>
    <name evidence="2" type="ORF">LOSG293_160080</name>
</gene>
<sequence>MKDKQVVTWSFISLFIFLITNFLMSLPFTQLTSQRADSADLWKSTIFALVLYLIPIVLAVLDWKPSFYLLGIVIALYSLGLLGVIINMIFYSEASLLIKALMSILGAGGLLINAWWLVLALRVRKAQQEQRQLERFSKLNQEKEERETSK</sequence>
<protein>
    <recommendedName>
        <fullName evidence="4">Integral membrane protein</fullName>
    </recommendedName>
</protein>